<keyword evidence="4" id="KW-0378">Hydrolase</keyword>
<reference evidence="4 5" key="1">
    <citation type="journal article" date="2011" name="Int. J. Syst. Evol. Microbiol.">
        <title>Hymenobacter yonginensis sp. nov., isolated from a mesotrophic artificial lake.</title>
        <authorList>
            <person name="Joung Y."/>
            <person name="Cho S.H."/>
            <person name="Kim H."/>
            <person name="Kim S.B."/>
            <person name="Joh K."/>
        </authorList>
    </citation>
    <scope>NUCLEOTIDE SEQUENCE [LARGE SCALE GENOMIC DNA]</scope>
    <source>
        <strain evidence="4 5">KCTC 22745</strain>
    </source>
</reference>
<gene>
    <name evidence="4" type="ORF">O9Z63_20215</name>
</gene>
<keyword evidence="4" id="KW-0540">Nuclease</keyword>
<keyword evidence="4" id="KW-0255">Endonuclease</keyword>
<feature type="domain" description="ENPP1-3/EXOG-like endonuclease/phosphodiesterase" evidence="2">
    <location>
        <begin position="213"/>
        <end position="430"/>
    </location>
</feature>
<dbReference type="EMBL" id="CP115397">
    <property type="protein sequence ID" value="WBO86811.1"/>
    <property type="molecule type" value="Genomic_DNA"/>
</dbReference>
<dbReference type="InterPro" id="IPR044929">
    <property type="entry name" value="DNA/RNA_non-sp_Endonuclease_sf"/>
</dbReference>
<evidence type="ECO:0000313" key="5">
    <source>
        <dbReference type="Proteomes" id="UP001211872"/>
    </source>
</evidence>
<evidence type="ECO:0000256" key="1">
    <source>
        <dbReference type="SAM" id="SignalP"/>
    </source>
</evidence>
<dbReference type="InterPro" id="IPR020821">
    <property type="entry name" value="ENPP1-3/EXOG-like_nuc-like"/>
</dbReference>
<dbReference type="InterPro" id="IPR040255">
    <property type="entry name" value="Non-specific_endonuclease"/>
</dbReference>
<dbReference type="GO" id="GO:0004519">
    <property type="term" value="F:endonuclease activity"/>
    <property type="evidence" value="ECO:0007669"/>
    <property type="project" value="UniProtKB-KW"/>
</dbReference>
<dbReference type="Proteomes" id="UP001211872">
    <property type="component" value="Plasmid unnamed2"/>
</dbReference>
<name>A0ABY7PV67_9BACT</name>
<feature type="domain" description="DNA/RNA non-specific endonuclease/pyrophosphatase/phosphodiesterase" evidence="3">
    <location>
        <begin position="212"/>
        <end position="430"/>
    </location>
</feature>
<feature type="chain" id="PRO_5047155469" evidence="1">
    <location>
        <begin position="29"/>
        <end position="445"/>
    </location>
</feature>
<dbReference type="InterPro" id="IPR001604">
    <property type="entry name" value="Endo_G_ENPP1-like_dom"/>
</dbReference>
<dbReference type="SMART" id="SM00892">
    <property type="entry name" value="Endonuclease_NS"/>
    <property type="match status" value="1"/>
</dbReference>
<dbReference type="RefSeq" id="WP_270129496.1">
    <property type="nucleotide sequence ID" value="NZ_CP115397.1"/>
</dbReference>
<proteinExistence type="predicted"/>
<organism evidence="4 5">
    <name type="scientific">Hymenobacter yonginensis</name>
    <dbReference type="NCBI Taxonomy" id="748197"/>
    <lineage>
        <taxon>Bacteria</taxon>
        <taxon>Pseudomonadati</taxon>
        <taxon>Bacteroidota</taxon>
        <taxon>Cytophagia</taxon>
        <taxon>Cytophagales</taxon>
        <taxon>Hymenobacteraceae</taxon>
        <taxon>Hymenobacter</taxon>
    </lineage>
</organism>
<dbReference type="CDD" id="cd00091">
    <property type="entry name" value="NUC"/>
    <property type="match status" value="1"/>
</dbReference>
<protein>
    <submittedName>
        <fullName evidence="4">DNA/RNA non-specific endonuclease</fullName>
    </submittedName>
</protein>
<accession>A0ABY7PV67</accession>
<evidence type="ECO:0000259" key="2">
    <source>
        <dbReference type="SMART" id="SM00477"/>
    </source>
</evidence>
<dbReference type="InterPro" id="IPR044925">
    <property type="entry name" value="His-Me_finger_sf"/>
</dbReference>
<sequence length="445" mass="47908">MPVHLTGRRPRTGLLLALLCLLAPAAWAQTTTESFDSGTKATYPAAPVPLATGTWIFDDALLGTDAQDHRAGAQAARLQQAGTLTMDFFLPDGASTVSVQHAAYGTDATAAFELWYQTQGCDTWVRAGQPVVAFSYVLQTASFPVNVPGGLRFQLRKVTGGSARLNLDNFTVTAFTTTAPPPPVAGDNQHLTMGNPSGATADVSMPFNYLLEKPQYALSYHRDRGTPNWVSWYLAPVWIGSAPRVDLFRADETLPASWYRVQGTSYSRSGFDRGHNTPSADRTSTPEDNSATFLMTNMIPQSPDNNQRTWAALENYARTLVDAGNELYIIMGSYGIGGQGEIRTSTPFIPVSATTIDGGRVTVPNRIWKVIVVLPTGNNDVSRVSAATRIIAIDTPNQNGMTTNWGQYRTSVDAIEAATGLDLLSALPTSVQQVVESTIDNGPTQ</sequence>
<feature type="signal peptide" evidence="1">
    <location>
        <begin position="1"/>
        <end position="28"/>
    </location>
</feature>
<dbReference type="SMART" id="SM00477">
    <property type="entry name" value="NUC"/>
    <property type="match status" value="1"/>
</dbReference>
<dbReference type="PANTHER" id="PTHR13966">
    <property type="entry name" value="ENDONUCLEASE RELATED"/>
    <property type="match status" value="1"/>
</dbReference>
<dbReference type="Pfam" id="PF01223">
    <property type="entry name" value="Endonuclease_NS"/>
    <property type="match status" value="1"/>
</dbReference>
<keyword evidence="4" id="KW-0614">Plasmid</keyword>
<geneLocation type="plasmid" evidence="4 5">
    <name>unnamed2</name>
</geneLocation>
<keyword evidence="5" id="KW-1185">Reference proteome</keyword>
<keyword evidence="1" id="KW-0732">Signal</keyword>
<dbReference type="SUPFAM" id="SSF54060">
    <property type="entry name" value="His-Me finger endonucleases"/>
    <property type="match status" value="1"/>
</dbReference>
<dbReference type="PANTHER" id="PTHR13966:SF5">
    <property type="entry name" value="ENDONUCLEASE G, MITOCHONDRIAL"/>
    <property type="match status" value="1"/>
</dbReference>
<dbReference type="Gene3D" id="3.40.570.10">
    <property type="entry name" value="Extracellular Endonuclease, subunit A"/>
    <property type="match status" value="1"/>
</dbReference>
<evidence type="ECO:0000313" key="4">
    <source>
        <dbReference type="EMBL" id="WBO86811.1"/>
    </source>
</evidence>
<evidence type="ECO:0000259" key="3">
    <source>
        <dbReference type="SMART" id="SM00892"/>
    </source>
</evidence>